<comment type="caution">
    <text evidence="1">The sequence shown here is derived from an EMBL/GenBank/DDBJ whole genome shotgun (WGS) entry which is preliminary data.</text>
</comment>
<accession>A0ABR2VLC0</accession>
<name>A0ABR2VLC0_9FUNG</name>
<sequence>MERVVVGDLHSVQVGATKGDRQPSIVNVVTEKLAKMYTPSWERYFSSPPIIHATKYLSITITDVKGKEIGDIYSKEGRFSRNFPGEVTNIIFEGSISIHQNGEEKRVPLPSGTCIIKGLKPFGNTNRPIRFDIWTSAPFELNRAK</sequence>
<keyword evidence="2" id="KW-1185">Reference proteome</keyword>
<protein>
    <submittedName>
        <fullName evidence="1">Uncharacterized protein</fullName>
    </submittedName>
</protein>
<gene>
    <name evidence="1" type="ORF">K7432_016764</name>
</gene>
<evidence type="ECO:0000313" key="2">
    <source>
        <dbReference type="Proteomes" id="UP001479436"/>
    </source>
</evidence>
<reference evidence="1 2" key="1">
    <citation type="submission" date="2023-04" db="EMBL/GenBank/DDBJ databases">
        <title>Genome of Basidiobolus ranarum AG-B5.</title>
        <authorList>
            <person name="Stajich J.E."/>
            <person name="Carter-House D."/>
            <person name="Gryganskyi A."/>
        </authorList>
    </citation>
    <scope>NUCLEOTIDE SEQUENCE [LARGE SCALE GENOMIC DNA]</scope>
    <source>
        <strain evidence="1 2">AG-B5</strain>
    </source>
</reference>
<proteinExistence type="predicted"/>
<dbReference type="EMBL" id="JASJQH010009865">
    <property type="protein sequence ID" value="KAK9674953.1"/>
    <property type="molecule type" value="Genomic_DNA"/>
</dbReference>
<evidence type="ECO:0000313" key="1">
    <source>
        <dbReference type="EMBL" id="KAK9674953.1"/>
    </source>
</evidence>
<dbReference type="Proteomes" id="UP001479436">
    <property type="component" value="Unassembled WGS sequence"/>
</dbReference>
<organism evidence="1 2">
    <name type="scientific">Basidiobolus ranarum</name>
    <dbReference type="NCBI Taxonomy" id="34480"/>
    <lineage>
        <taxon>Eukaryota</taxon>
        <taxon>Fungi</taxon>
        <taxon>Fungi incertae sedis</taxon>
        <taxon>Zoopagomycota</taxon>
        <taxon>Entomophthoromycotina</taxon>
        <taxon>Basidiobolomycetes</taxon>
        <taxon>Basidiobolales</taxon>
        <taxon>Basidiobolaceae</taxon>
        <taxon>Basidiobolus</taxon>
    </lineage>
</organism>